<dbReference type="Proteomes" id="UP000076603">
    <property type="component" value="Unassembled WGS sequence"/>
</dbReference>
<keyword evidence="2" id="KW-1185">Reference proteome</keyword>
<evidence type="ECO:0000313" key="1">
    <source>
        <dbReference type="EMBL" id="KZL92099.1"/>
    </source>
</evidence>
<dbReference type="EMBL" id="LWAE01000002">
    <property type="protein sequence ID" value="KZL92099.1"/>
    <property type="molecule type" value="Genomic_DNA"/>
</dbReference>
<proteinExistence type="predicted"/>
<name>A0A162T0Q6_9CLOT</name>
<dbReference type="STRING" id="1121326.CLMAG_19050"/>
<comment type="caution">
    <text evidence="1">The sequence shown here is derived from an EMBL/GenBank/DDBJ whole genome shotgun (WGS) entry which is preliminary data.</text>
</comment>
<gene>
    <name evidence="1" type="ORF">CLMAG_19050</name>
</gene>
<sequence length="145" mass="16394">METDINFNSLITAVGKCCLSEQDCGTCSKENCLVGYCKKNLLTCLKTGEQFIDGEIDNIPLFDTKVFDEKSIVDTIGLILNECKNCNAYHDEECIINMLRSACEVILFGNPLDYNGSVLLYIDDVKQYNTELSTKIFEAYKNTRR</sequence>
<reference evidence="1 2" key="1">
    <citation type="submission" date="2016-04" db="EMBL/GenBank/DDBJ databases">
        <title>Genome sequence of Clostridium magnum DSM 2767.</title>
        <authorList>
            <person name="Poehlein A."/>
            <person name="Uhlig R."/>
            <person name="Fischer R."/>
            <person name="Bahl H."/>
            <person name="Daniel R."/>
        </authorList>
    </citation>
    <scope>NUCLEOTIDE SEQUENCE [LARGE SCALE GENOMIC DNA]</scope>
    <source>
        <strain evidence="1 2">DSM 2767</strain>
    </source>
</reference>
<organism evidence="1 2">
    <name type="scientific">Clostridium magnum DSM 2767</name>
    <dbReference type="NCBI Taxonomy" id="1121326"/>
    <lineage>
        <taxon>Bacteria</taxon>
        <taxon>Bacillati</taxon>
        <taxon>Bacillota</taxon>
        <taxon>Clostridia</taxon>
        <taxon>Eubacteriales</taxon>
        <taxon>Clostridiaceae</taxon>
        <taxon>Clostridium</taxon>
    </lineage>
</organism>
<dbReference type="RefSeq" id="WP_066621346.1">
    <property type="nucleotide sequence ID" value="NZ_FQXL01000004.1"/>
</dbReference>
<dbReference type="PATRIC" id="fig|1121326.3.peg.1895"/>
<dbReference type="AlphaFoldDB" id="A0A162T0Q6"/>
<dbReference type="OrthoDB" id="1681497at2"/>
<evidence type="ECO:0000313" key="2">
    <source>
        <dbReference type="Proteomes" id="UP000076603"/>
    </source>
</evidence>
<protein>
    <submittedName>
        <fullName evidence="1">Uncharacterized protein</fullName>
    </submittedName>
</protein>
<accession>A0A162T0Q6</accession>